<proteinExistence type="inferred from homology"/>
<feature type="domain" description="YetF-like N-terminal transmembrane" evidence="9">
    <location>
        <begin position="12"/>
        <end position="84"/>
    </location>
</feature>
<evidence type="ECO:0000256" key="6">
    <source>
        <dbReference type="ARBA" id="ARBA00023136"/>
    </source>
</evidence>
<dbReference type="Proteomes" id="UP000030408">
    <property type="component" value="Unassembled WGS sequence"/>
</dbReference>
<keyword evidence="6 7" id="KW-0472">Membrane</keyword>
<evidence type="ECO:0000256" key="2">
    <source>
        <dbReference type="ARBA" id="ARBA00006448"/>
    </source>
</evidence>
<organism evidence="10 11">
    <name type="scientific">Ureibacillus sinduriensis BLB-1 = JCM 15800</name>
    <dbReference type="NCBI Taxonomy" id="1384057"/>
    <lineage>
        <taxon>Bacteria</taxon>
        <taxon>Bacillati</taxon>
        <taxon>Bacillota</taxon>
        <taxon>Bacilli</taxon>
        <taxon>Bacillales</taxon>
        <taxon>Caryophanaceae</taxon>
        <taxon>Ureibacillus</taxon>
    </lineage>
</organism>
<evidence type="ECO:0000256" key="7">
    <source>
        <dbReference type="SAM" id="Phobius"/>
    </source>
</evidence>
<reference evidence="10 11" key="1">
    <citation type="submission" date="2014-02" db="EMBL/GenBank/DDBJ databases">
        <title>Draft genome sequence of Lysinibacillus sinduriensis JCM 15800.</title>
        <authorList>
            <person name="Zhang F."/>
            <person name="Wang G."/>
            <person name="Zhang L."/>
        </authorList>
    </citation>
    <scope>NUCLEOTIDE SEQUENCE [LARGE SCALE GENOMIC DNA]</scope>
    <source>
        <strain evidence="10 11">JCM 15800</strain>
    </source>
</reference>
<sequence length="234" mass="26470">MDGFSNIHVGETLLRSILSFFTILVLARIIGKKQLSQLTFFHYITGITIGSIAAEVSTQHDTDYWDGFLALICWTLLTLLISFLTLNFSKIRILIDDRPTILIQNGTILKKGMKKARIHTDELGMLLREQGIFSFNEVHYAIFETNGELSILKKPSFANATKPDVGADLSLPCHLPTEIIRSGKIVRKNLKELNLSEKWVMDNLKTKNVDIKDVYIAQVLQDNSLYISLNSQDN</sequence>
<dbReference type="eggNOG" id="COG2323">
    <property type="taxonomic scope" value="Bacteria"/>
</dbReference>
<evidence type="ECO:0000259" key="8">
    <source>
        <dbReference type="Pfam" id="PF04239"/>
    </source>
</evidence>
<keyword evidence="4 7" id="KW-0812">Transmembrane</keyword>
<dbReference type="PANTHER" id="PTHR34582:SF7">
    <property type="entry name" value="UPF0702 TRANSMEMBRANE PROTEIN YDFS"/>
    <property type="match status" value="1"/>
</dbReference>
<dbReference type="Pfam" id="PF20730">
    <property type="entry name" value="YetF_N"/>
    <property type="match status" value="1"/>
</dbReference>
<feature type="transmembrane region" description="Helical" evidence="7">
    <location>
        <begin position="12"/>
        <end position="31"/>
    </location>
</feature>
<protein>
    <recommendedName>
        <fullName evidence="12">DUF421 domain-containing protein</fullName>
    </recommendedName>
</protein>
<comment type="subcellular location">
    <subcellularLocation>
        <location evidence="1">Cell membrane</location>
        <topology evidence="1">Multi-pass membrane protein</topology>
    </subcellularLocation>
</comment>
<dbReference type="OrthoDB" id="9778331at2"/>
<dbReference type="PANTHER" id="PTHR34582">
    <property type="entry name" value="UPF0702 TRANSMEMBRANE PROTEIN YCAP"/>
    <property type="match status" value="1"/>
</dbReference>
<dbReference type="GO" id="GO:0005886">
    <property type="term" value="C:plasma membrane"/>
    <property type="evidence" value="ECO:0007669"/>
    <property type="project" value="UniProtKB-SubCell"/>
</dbReference>
<keyword evidence="5 7" id="KW-1133">Transmembrane helix</keyword>
<keyword evidence="11" id="KW-1185">Reference proteome</keyword>
<dbReference type="InterPro" id="IPR007353">
    <property type="entry name" value="DUF421"/>
</dbReference>
<feature type="transmembrane region" description="Helical" evidence="7">
    <location>
        <begin position="38"/>
        <end position="56"/>
    </location>
</feature>
<dbReference type="EMBL" id="JPVO01000032">
    <property type="protein sequence ID" value="KGR78253.1"/>
    <property type="molecule type" value="Genomic_DNA"/>
</dbReference>
<evidence type="ECO:0000313" key="11">
    <source>
        <dbReference type="Proteomes" id="UP000030408"/>
    </source>
</evidence>
<dbReference type="AlphaFoldDB" id="A0A0A3I6D1"/>
<comment type="caution">
    <text evidence="10">The sequence shown here is derived from an EMBL/GenBank/DDBJ whole genome shotgun (WGS) entry which is preliminary data.</text>
</comment>
<feature type="transmembrane region" description="Helical" evidence="7">
    <location>
        <begin position="68"/>
        <end position="88"/>
    </location>
</feature>
<dbReference type="InterPro" id="IPR048454">
    <property type="entry name" value="YetF_N"/>
</dbReference>
<feature type="domain" description="YetF C-terminal" evidence="8">
    <location>
        <begin position="87"/>
        <end position="219"/>
    </location>
</feature>
<dbReference type="InterPro" id="IPR023090">
    <property type="entry name" value="UPF0702_alpha/beta_dom_sf"/>
</dbReference>
<keyword evidence="3" id="KW-1003">Cell membrane</keyword>
<evidence type="ECO:0000259" key="9">
    <source>
        <dbReference type="Pfam" id="PF20730"/>
    </source>
</evidence>
<accession>A0A0A3I6D1</accession>
<comment type="similarity">
    <text evidence="2">Belongs to the UPF0702 family.</text>
</comment>
<evidence type="ECO:0000256" key="4">
    <source>
        <dbReference type="ARBA" id="ARBA00022692"/>
    </source>
</evidence>
<dbReference type="STRING" id="1384057.CD33_01485"/>
<evidence type="ECO:0008006" key="12">
    <source>
        <dbReference type="Google" id="ProtNLM"/>
    </source>
</evidence>
<evidence type="ECO:0000256" key="5">
    <source>
        <dbReference type="ARBA" id="ARBA00022989"/>
    </source>
</evidence>
<dbReference type="RefSeq" id="WP_036197447.1">
    <property type="nucleotide sequence ID" value="NZ_AVCY01000024.1"/>
</dbReference>
<name>A0A0A3I6D1_9BACL</name>
<evidence type="ECO:0000313" key="10">
    <source>
        <dbReference type="EMBL" id="KGR78253.1"/>
    </source>
</evidence>
<dbReference type="Pfam" id="PF04239">
    <property type="entry name" value="DUF421"/>
    <property type="match status" value="1"/>
</dbReference>
<dbReference type="Gene3D" id="3.30.240.20">
    <property type="entry name" value="bsu07140 like domains"/>
    <property type="match status" value="2"/>
</dbReference>
<evidence type="ECO:0000256" key="3">
    <source>
        <dbReference type="ARBA" id="ARBA00022475"/>
    </source>
</evidence>
<gene>
    <name evidence="10" type="ORF">CD33_01485</name>
</gene>
<evidence type="ECO:0000256" key="1">
    <source>
        <dbReference type="ARBA" id="ARBA00004651"/>
    </source>
</evidence>